<evidence type="ECO:0000313" key="3">
    <source>
        <dbReference type="Proteomes" id="UP001153269"/>
    </source>
</evidence>
<gene>
    <name evidence="2" type="ORF">PLEPLA_LOCUS40751</name>
</gene>
<accession>A0A9N7Z783</accession>
<organism evidence="2 3">
    <name type="scientific">Pleuronectes platessa</name>
    <name type="common">European plaice</name>
    <dbReference type="NCBI Taxonomy" id="8262"/>
    <lineage>
        <taxon>Eukaryota</taxon>
        <taxon>Metazoa</taxon>
        <taxon>Chordata</taxon>
        <taxon>Craniata</taxon>
        <taxon>Vertebrata</taxon>
        <taxon>Euteleostomi</taxon>
        <taxon>Actinopterygii</taxon>
        <taxon>Neopterygii</taxon>
        <taxon>Teleostei</taxon>
        <taxon>Neoteleostei</taxon>
        <taxon>Acanthomorphata</taxon>
        <taxon>Carangaria</taxon>
        <taxon>Pleuronectiformes</taxon>
        <taxon>Pleuronectoidei</taxon>
        <taxon>Pleuronectidae</taxon>
        <taxon>Pleuronectes</taxon>
    </lineage>
</organism>
<reference evidence="2" key="1">
    <citation type="submission" date="2020-03" db="EMBL/GenBank/DDBJ databases">
        <authorList>
            <person name="Weist P."/>
        </authorList>
    </citation>
    <scope>NUCLEOTIDE SEQUENCE</scope>
</reference>
<dbReference type="EMBL" id="CADEAL010004152">
    <property type="protein sequence ID" value="CAB1453001.1"/>
    <property type="molecule type" value="Genomic_DNA"/>
</dbReference>
<name>A0A9N7Z783_PLEPL</name>
<keyword evidence="3" id="KW-1185">Reference proteome</keyword>
<sequence>MDRGRDGGQSPVVWEWSSALHRGWWSPAPPPTHPTPLTSSPDSPPAPFWMQLQDVDEAEVDGCMAGGTKWQCSHRRRRGQRSEWTSGSEVKQVHLWLGRVGSHTTVIGVTGRQGTRELSCSITLCSGTELEPEQLSTVGSQTGFLTEAALSCPQPIHHSSSSTDLMSAACARDDGAHSLLGRQLLFITSRAAPLHHVPSCSSSSRPELLLFITSRAAPLHHVPSCSSSSRPELLLFITS</sequence>
<dbReference type="AlphaFoldDB" id="A0A9N7Z783"/>
<dbReference type="Proteomes" id="UP001153269">
    <property type="component" value="Unassembled WGS sequence"/>
</dbReference>
<protein>
    <submittedName>
        <fullName evidence="2">Uncharacterized protein</fullName>
    </submittedName>
</protein>
<feature type="region of interest" description="Disordered" evidence="1">
    <location>
        <begin position="27"/>
        <end position="47"/>
    </location>
</feature>
<evidence type="ECO:0000256" key="1">
    <source>
        <dbReference type="SAM" id="MobiDB-lite"/>
    </source>
</evidence>
<comment type="caution">
    <text evidence="2">The sequence shown here is derived from an EMBL/GenBank/DDBJ whole genome shotgun (WGS) entry which is preliminary data.</text>
</comment>
<evidence type="ECO:0000313" key="2">
    <source>
        <dbReference type="EMBL" id="CAB1453001.1"/>
    </source>
</evidence>
<proteinExistence type="predicted"/>